<dbReference type="GO" id="GO:0016491">
    <property type="term" value="F:oxidoreductase activity"/>
    <property type="evidence" value="ECO:0007669"/>
    <property type="project" value="UniProtKB-KW"/>
</dbReference>
<proteinExistence type="predicted"/>
<dbReference type="InterPro" id="IPR029041">
    <property type="entry name" value="FAD-linked_oxidoreductase-like"/>
</dbReference>
<evidence type="ECO:0000256" key="1">
    <source>
        <dbReference type="ARBA" id="ARBA00023002"/>
    </source>
</evidence>
<feature type="non-terminal residue" evidence="2">
    <location>
        <position position="180"/>
    </location>
</feature>
<protein>
    <recommendedName>
        <fullName evidence="3">Methylenetetrahydrofolate reductase (NAD(P)H)</fullName>
    </recommendedName>
</protein>
<dbReference type="EMBL" id="UINC01179572">
    <property type="protein sequence ID" value="SVD88314.1"/>
    <property type="molecule type" value="Genomic_DNA"/>
</dbReference>
<organism evidence="2">
    <name type="scientific">marine metagenome</name>
    <dbReference type="NCBI Taxonomy" id="408172"/>
    <lineage>
        <taxon>unclassified sequences</taxon>
        <taxon>metagenomes</taxon>
        <taxon>ecological metagenomes</taxon>
    </lineage>
</organism>
<evidence type="ECO:0000313" key="2">
    <source>
        <dbReference type="EMBL" id="SVD88314.1"/>
    </source>
</evidence>
<accession>A0A382YYI1</accession>
<name>A0A382YYI1_9ZZZZ</name>
<gene>
    <name evidence="2" type="ORF">METZ01_LOCUS441168</name>
</gene>
<keyword evidence="1" id="KW-0560">Oxidoreductase</keyword>
<dbReference type="SUPFAM" id="SSF51730">
    <property type="entry name" value="FAD-linked oxidoreductase"/>
    <property type="match status" value="1"/>
</dbReference>
<reference evidence="2" key="1">
    <citation type="submission" date="2018-05" db="EMBL/GenBank/DDBJ databases">
        <authorList>
            <person name="Lanie J.A."/>
            <person name="Ng W.-L."/>
            <person name="Kazmierczak K.M."/>
            <person name="Andrzejewski T.M."/>
            <person name="Davidsen T.M."/>
            <person name="Wayne K.J."/>
            <person name="Tettelin H."/>
            <person name="Glass J.I."/>
            <person name="Rusch D."/>
            <person name="Podicherti R."/>
            <person name="Tsui H.-C.T."/>
            <person name="Winkler M.E."/>
        </authorList>
    </citation>
    <scope>NUCLEOTIDE SEQUENCE</scope>
</reference>
<sequence length="180" mass="20803">MQKYSIEIVPKQIERLKYLPKDVFTEVYVAYIPGEKYESIVEASKSLIKDGFNVIPHCPARTIPSKKELDSYLFQLSSIGVKKILTLAGSGNNHFEITENPNNIFSNTLEMLETGLFEKYQFEQINIVGHPEGNPMDPESEKNLLLKCQWLYKRNFNSSIVTQWTTNLESTNKWILHTKK</sequence>
<dbReference type="AlphaFoldDB" id="A0A382YYI1"/>
<dbReference type="Gene3D" id="3.20.20.220">
    <property type="match status" value="1"/>
</dbReference>
<evidence type="ECO:0008006" key="3">
    <source>
        <dbReference type="Google" id="ProtNLM"/>
    </source>
</evidence>